<feature type="compositionally biased region" description="Low complexity" evidence="1">
    <location>
        <begin position="215"/>
        <end position="227"/>
    </location>
</feature>
<feature type="compositionally biased region" description="Low complexity" evidence="1">
    <location>
        <begin position="326"/>
        <end position="346"/>
    </location>
</feature>
<feature type="region of interest" description="Disordered" evidence="1">
    <location>
        <begin position="100"/>
        <end position="736"/>
    </location>
</feature>
<feature type="compositionally biased region" description="Low complexity" evidence="1">
    <location>
        <begin position="257"/>
        <end position="271"/>
    </location>
</feature>
<evidence type="ECO:0000256" key="1">
    <source>
        <dbReference type="SAM" id="MobiDB-lite"/>
    </source>
</evidence>
<feature type="compositionally biased region" description="Low complexity" evidence="1">
    <location>
        <begin position="557"/>
        <end position="596"/>
    </location>
</feature>
<sequence>MAPDQGCTGLPTDDRGRLLSDDGAWVWDAGSHQWLPHVRQPGNPGPSVAASRDDFFAVERVDEAASAPRPNGTTADAAWVIGGSTTRPRTDGVVDPFAVSSSHWDRNGSDTGLSVTGIDVGPAPSVAGPTQVRPGYGPSAQAPVAPTARTWPAQPSGGTAAEPGPQRPSPVSGPVRLGPVTGSVRVGGDPPVAGRTQPAGGAPTAWNPGPLRQTPGAASGPAASPLSAPAPAPDPAAPVSAAPNIFFTPARGLPVTQPGAGPSSGQPAPGATDAGTRTANPWASRAAESMRASLPDATASPWRTPTVDGPNGRAAGFDPYPVARTSPPAAGSPPAGSATPGFAAPGVPSAGSQPLSPQPFGARPSGAQPSGAQAPAVQAPAVQTPGVRSPGSPAARRATSGEPAQAVPGFGAAAGDPASSDWRTPVRPTAPPGGGEPGANGQWRRRTGSPIIDPRDPLGTGDLPSSRPITSSRTGPPPQRPGAPASPSLPAAQSPLAGTGGQQPAASGAGLASAPVGQPGRPAEPRVQGPGRRSRRHGQPGPAARDSQHTAGDAVHNGASAQNGAAAAYGEPGRGAAPFGAAPGNHVGAVPGATAGRGRRGGAEHVGAPPAPVEMTSVLSRAIGGGRAGRDVTADPSRPPGPAEQSAETRARHADAPATDLLDPVRPGVGGPATTGQPGRTGPRRHTAGRSGTGPGPDQGRDETRRNGGPPDARGGASGPTGGYRGGPGERPDDARPVRDELADLLEPAIPADAHEPAATASKVGPTGTRRRFATEDLSDLHDEMASRQAPTARRGAHGDAADRLTWFRHGWLGPLAVAVTLALVALGLYVLVSGRGGGGRGGGSVVATTPPSPAGTNPDAKVGKALVDGTYICQAGPSASVSATAGATTGATTVAAGTTSVLLVPATTGTYTWNGQSGAYVIATPNYDDPSNIIASVSFSSGPLQGDTATSIAGWPKGGGRVTATVTLTKGNSMFCKLN</sequence>
<feature type="compositionally biased region" description="Low complexity" evidence="1">
    <location>
        <begin position="364"/>
        <end position="383"/>
    </location>
</feature>
<dbReference type="KEGG" id="fri:FraEuI1c_6172"/>
<dbReference type="HOGENOM" id="CLU_303610_0_0_11"/>
<feature type="region of interest" description="Disordered" evidence="1">
    <location>
        <begin position="838"/>
        <end position="859"/>
    </location>
</feature>
<accession>E3J359</accession>
<dbReference type="Proteomes" id="UP000002484">
    <property type="component" value="Chromosome"/>
</dbReference>
<proteinExistence type="predicted"/>
<gene>
    <name evidence="3" type="ordered locus">FraEuI1c_6172</name>
</gene>
<keyword evidence="4" id="KW-1185">Reference proteome</keyword>
<reference evidence="3 4" key="1">
    <citation type="submission" date="2010-10" db="EMBL/GenBank/DDBJ databases">
        <title>Complete sequence of Frankia sp. EuI1c.</title>
        <authorList>
            <consortium name="US DOE Joint Genome Institute"/>
            <person name="Lucas S."/>
            <person name="Copeland A."/>
            <person name="Lapidus A."/>
            <person name="Cheng J.-F."/>
            <person name="Bruce D."/>
            <person name="Goodwin L."/>
            <person name="Pitluck S."/>
            <person name="Chertkov O."/>
            <person name="Detter J.C."/>
            <person name="Han C."/>
            <person name="Tapia R."/>
            <person name="Land M."/>
            <person name="Hauser L."/>
            <person name="Jeffries C."/>
            <person name="Kyrpides N."/>
            <person name="Ivanova N."/>
            <person name="Mikhailova N."/>
            <person name="Beauchemin N."/>
            <person name="Sen A."/>
            <person name="Sur S.A."/>
            <person name="Gtari M."/>
            <person name="Wall L."/>
            <person name="Tisa L."/>
            <person name="Woyke T."/>
        </authorList>
    </citation>
    <scope>NUCLEOTIDE SEQUENCE [LARGE SCALE GENOMIC DNA]</scope>
    <source>
        <strain evidence="4">DSM 45817 / CECT 9037 / EuI1c</strain>
    </source>
</reference>
<name>E3J359_PSEI1</name>
<evidence type="ECO:0000313" key="4">
    <source>
        <dbReference type="Proteomes" id="UP000002484"/>
    </source>
</evidence>
<feature type="compositionally biased region" description="Low complexity" evidence="1">
    <location>
        <begin position="482"/>
        <end position="517"/>
    </location>
</feature>
<evidence type="ECO:0000313" key="3">
    <source>
        <dbReference type="EMBL" id="ADP84156.1"/>
    </source>
</evidence>
<evidence type="ECO:0000256" key="2">
    <source>
        <dbReference type="SAM" id="Phobius"/>
    </source>
</evidence>
<dbReference type="STRING" id="298654.FraEuI1c_6172"/>
<feature type="transmembrane region" description="Helical" evidence="2">
    <location>
        <begin position="812"/>
        <end position="833"/>
    </location>
</feature>
<feature type="region of interest" description="Disordered" evidence="1">
    <location>
        <begin position="748"/>
        <end position="771"/>
    </location>
</feature>
<dbReference type="AlphaFoldDB" id="E3J359"/>
<organism evidence="3 4">
    <name type="scientific">Pseudofrankia inefficax (strain DSM 45817 / CECT 9037 / DDB 130130 / EuI1c)</name>
    <name type="common">Frankia inefficax</name>
    <dbReference type="NCBI Taxonomy" id="298654"/>
    <lineage>
        <taxon>Bacteria</taxon>
        <taxon>Bacillati</taxon>
        <taxon>Actinomycetota</taxon>
        <taxon>Actinomycetes</taxon>
        <taxon>Frankiales</taxon>
        <taxon>Frankiaceae</taxon>
        <taxon>Pseudofrankia</taxon>
    </lineage>
</organism>
<keyword evidence="2" id="KW-0472">Membrane</keyword>
<keyword evidence="2" id="KW-1133">Transmembrane helix</keyword>
<protein>
    <submittedName>
        <fullName evidence="3">Uncharacterized protein</fullName>
    </submittedName>
</protein>
<dbReference type="InParanoid" id="E3J359"/>
<feature type="compositionally biased region" description="Gly residues" evidence="1">
    <location>
        <begin position="716"/>
        <end position="727"/>
    </location>
</feature>
<dbReference type="EMBL" id="CP002299">
    <property type="protein sequence ID" value="ADP84156.1"/>
    <property type="molecule type" value="Genomic_DNA"/>
</dbReference>
<keyword evidence="2" id="KW-0812">Transmembrane</keyword>